<evidence type="ECO:0000256" key="1">
    <source>
        <dbReference type="SAM" id="MobiDB-lite"/>
    </source>
</evidence>
<feature type="non-terminal residue" evidence="2">
    <location>
        <position position="1"/>
    </location>
</feature>
<evidence type="ECO:0000313" key="3">
    <source>
        <dbReference type="Proteomes" id="UP000789901"/>
    </source>
</evidence>
<organism evidence="2 3">
    <name type="scientific">Gigaspora margarita</name>
    <dbReference type="NCBI Taxonomy" id="4874"/>
    <lineage>
        <taxon>Eukaryota</taxon>
        <taxon>Fungi</taxon>
        <taxon>Fungi incertae sedis</taxon>
        <taxon>Mucoromycota</taxon>
        <taxon>Glomeromycotina</taxon>
        <taxon>Glomeromycetes</taxon>
        <taxon>Diversisporales</taxon>
        <taxon>Gigasporaceae</taxon>
        <taxon>Gigaspora</taxon>
    </lineage>
</organism>
<comment type="caution">
    <text evidence="2">The sequence shown here is derived from an EMBL/GenBank/DDBJ whole genome shotgun (WGS) entry which is preliminary data.</text>
</comment>
<accession>A0ABN7XMT2</accession>
<protein>
    <submittedName>
        <fullName evidence="2">38054_t:CDS:1</fullName>
    </submittedName>
</protein>
<name>A0ABN7XMT2_GIGMA</name>
<feature type="non-terminal residue" evidence="2">
    <location>
        <position position="40"/>
    </location>
</feature>
<feature type="compositionally biased region" description="Low complexity" evidence="1">
    <location>
        <begin position="21"/>
        <end position="34"/>
    </location>
</feature>
<reference evidence="2 3" key="1">
    <citation type="submission" date="2021-06" db="EMBL/GenBank/DDBJ databases">
        <authorList>
            <person name="Kallberg Y."/>
            <person name="Tangrot J."/>
            <person name="Rosling A."/>
        </authorList>
    </citation>
    <scope>NUCLEOTIDE SEQUENCE [LARGE SCALE GENOMIC DNA]</scope>
    <source>
        <strain evidence="2 3">120-4 pot B 10/14</strain>
    </source>
</reference>
<sequence length="40" mass="4822">KPKNEAREQQEWNYVQYGRENQSSNNQKSYSQENCIKNSN</sequence>
<gene>
    <name evidence="2" type="ORF">GMARGA_LOCUS44477</name>
</gene>
<dbReference type="EMBL" id="CAJVQB010151725">
    <property type="protein sequence ID" value="CAG8855656.1"/>
    <property type="molecule type" value="Genomic_DNA"/>
</dbReference>
<proteinExistence type="predicted"/>
<keyword evidence="3" id="KW-1185">Reference proteome</keyword>
<feature type="region of interest" description="Disordered" evidence="1">
    <location>
        <begin position="17"/>
        <end position="40"/>
    </location>
</feature>
<evidence type="ECO:0000313" key="2">
    <source>
        <dbReference type="EMBL" id="CAG8855656.1"/>
    </source>
</evidence>
<dbReference type="Proteomes" id="UP000789901">
    <property type="component" value="Unassembled WGS sequence"/>
</dbReference>